<name>A0A4C1W056_EUMVA</name>
<organism evidence="1 2">
    <name type="scientific">Eumeta variegata</name>
    <name type="common">Bagworm moth</name>
    <name type="synonym">Eumeta japonica</name>
    <dbReference type="NCBI Taxonomy" id="151549"/>
    <lineage>
        <taxon>Eukaryota</taxon>
        <taxon>Metazoa</taxon>
        <taxon>Ecdysozoa</taxon>
        <taxon>Arthropoda</taxon>
        <taxon>Hexapoda</taxon>
        <taxon>Insecta</taxon>
        <taxon>Pterygota</taxon>
        <taxon>Neoptera</taxon>
        <taxon>Endopterygota</taxon>
        <taxon>Lepidoptera</taxon>
        <taxon>Glossata</taxon>
        <taxon>Ditrysia</taxon>
        <taxon>Tineoidea</taxon>
        <taxon>Psychidae</taxon>
        <taxon>Oiketicinae</taxon>
        <taxon>Eumeta</taxon>
    </lineage>
</organism>
<reference evidence="1 2" key="1">
    <citation type="journal article" date="2019" name="Commun. Biol.">
        <title>The bagworm genome reveals a unique fibroin gene that provides high tensile strength.</title>
        <authorList>
            <person name="Kono N."/>
            <person name="Nakamura H."/>
            <person name="Ohtoshi R."/>
            <person name="Tomita M."/>
            <person name="Numata K."/>
            <person name="Arakawa K."/>
        </authorList>
    </citation>
    <scope>NUCLEOTIDE SEQUENCE [LARGE SCALE GENOMIC DNA]</scope>
</reference>
<sequence length="98" mass="10730">MQGVTRRLYRIIGQTPPASWRVALPVHAFRLCGAFFGLPRVAVLEVEGMIRDKCQRDPIAKPPLSVCLLVKDGEHVKPSVPDIVTVVTVAIVVSDDGR</sequence>
<dbReference type="Proteomes" id="UP000299102">
    <property type="component" value="Unassembled WGS sequence"/>
</dbReference>
<gene>
    <name evidence="1" type="ORF">EVAR_39451_1</name>
</gene>
<dbReference type="EMBL" id="BGZK01000453">
    <property type="protein sequence ID" value="GBP44443.1"/>
    <property type="molecule type" value="Genomic_DNA"/>
</dbReference>
<evidence type="ECO:0000313" key="1">
    <source>
        <dbReference type="EMBL" id="GBP44443.1"/>
    </source>
</evidence>
<comment type="caution">
    <text evidence="1">The sequence shown here is derived from an EMBL/GenBank/DDBJ whole genome shotgun (WGS) entry which is preliminary data.</text>
</comment>
<dbReference type="AlphaFoldDB" id="A0A4C1W056"/>
<keyword evidence="2" id="KW-1185">Reference proteome</keyword>
<evidence type="ECO:0000313" key="2">
    <source>
        <dbReference type="Proteomes" id="UP000299102"/>
    </source>
</evidence>
<accession>A0A4C1W056</accession>
<proteinExistence type="predicted"/>
<protein>
    <submittedName>
        <fullName evidence="1">Uncharacterized protein</fullName>
    </submittedName>
</protein>